<reference evidence="1" key="1">
    <citation type="submission" date="2020-10" db="EMBL/GenBank/DDBJ databases">
        <authorList>
            <person name="Castelo-Branco R."/>
            <person name="Eusebio N."/>
            <person name="Adriana R."/>
            <person name="Vieira A."/>
            <person name="Brugerolle De Fraissinette N."/>
            <person name="Rezende De Castro R."/>
            <person name="Schneider M.P."/>
            <person name="Vasconcelos V."/>
            <person name="Leao P.N."/>
        </authorList>
    </citation>
    <scope>NUCLEOTIDE SEQUENCE</scope>
    <source>
        <strain evidence="1">LEGE 07157</strain>
    </source>
</reference>
<dbReference type="AlphaFoldDB" id="A0A8J7IWP5"/>
<dbReference type="Proteomes" id="UP000654482">
    <property type="component" value="Unassembled WGS sequence"/>
</dbReference>
<dbReference type="EMBL" id="JADEWZ010000040">
    <property type="protein sequence ID" value="MBE9118198.1"/>
    <property type="molecule type" value="Genomic_DNA"/>
</dbReference>
<keyword evidence="2" id="KW-1185">Reference proteome</keyword>
<comment type="caution">
    <text evidence="1">The sequence shown here is derived from an EMBL/GenBank/DDBJ whole genome shotgun (WGS) entry which is preliminary data.</text>
</comment>
<organism evidence="1 2">
    <name type="scientific">Lusitaniella coriacea LEGE 07157</name>
    <dbReference type="NCBI Taxonomy" id="945747"/>
    <lineage>
        <taxon>Bacteria</taxon>
        <taxon>Bacillati</taxon>
        <taxon>Cyanobacteriota</taxon>
        <taxon>Cyanophyceae</taxon>
        <taxon>Spirulinales</taxon>
        <taxon>Lusitaniellaceae</taxon>
        <taxon>Lusitaniella</taxon>
    </lineage>
</organism>
<evidence type="ECO:0000313" key="1">
    <source>
        <dbReference type="EMBL" id="MBE9118198.1"/>
    </source>
</evidence>
<protein>
    <submittedName>
        <fullName evidence="1">Uncharacterized protein</fullName>
    </submittedName>
</protein>
<dbReference type="RefSeq" id="WP_194031286.1">
    <property type="nucleotide sequence ID" value="NZ_JADEWZ010000040.1"/>
</dbReference>
<proteinExistence type="predicted"/>
<gene>
    <name evidence="1" type="ORF">IQ249_20090</name>
</gene>
<accession>A0A8J7IWP5</accession>
<evidence type="ECO:0000313" key="2">
    <source>
        <dbReference type="Proteomes" id="UP000654482"/>
    </source>
</evidence>
<name>A0A8J7IWP5_9CYAN</name>
<sequence length="155" mass="17612">MVSKDELASWLNSIEWRSKDKITNEAIILIQDHIKKIRLVLDYVMRLQQIDNVIEAHGFIQSAGHNTIEGGQLIEALFSEVSFENAEVHTGLIATIAACYCWHLDPNLKEINNPWIPVMDLLGMGYTVTPKDNPDTQEVSLAVGYKNKESLFWIM</sequence>